<accession>E9JBL8</accession>
<name>E9JBL8_SOLIN</name>
<dbReference type="PANTHER" id="PTHR46579:SF1">
    <property type="entry name" value="F5_8 TYPE C DOMAIN-CONTAINING PROTEIN"/>
    <property type="match status" value="1"/>
</dbReference>
<protein>
    <submittedName>
        <fullName evidence="1">Uncharacterized protein</fullName>
    </submittedName>
</protein>
<dbReference type="AlphaFoldDB" id="E9JBL8"/>
<dbReference type="EMBL" id="GL771245">
    <property type="protein sequence ID" value="EFZ09784.1"/>
    <property type="molecule type" value="Genomic_DNA"/>
</dbReference>
<feature type="non-terminal residue" evidence="1">
    <location>
        <position position="135"/>
    </location>
</feature>
<sequence length="135" mass="15485">MFYGKSAMTFNIYSLLHVIESVCVSGPLWNTSAFPKVCNIKWNSTSSPFYLSRKQRHTIGKRLFNIKPSKEVHRLPRLFKDGKLMASEWQSWTICYSVPCLSGILDDNALDSFKLLVQSINFLSKSISEQNLKQC</sequence>
<proteinExistence type="predicted"/>
<dbReference type="PANTHER" id="PTHR46579">
    <property type="entry name" value="F5/8 TYPE C DOMAIN-CONTAINING PROTEIN-RELATED"/>
    <property type="match status" value="1"/>
</dbReference>
<reference evidence="1" key="1">
    <citation type="journal article" date="2011" name="Proc. Natl. Acad. Sci. U.S.A.">
        <title>The genome of the fire ant Solenopsis invicta.</title>
        <authorList>
            <person name="Wurm Y."/>
            <person name="Wang J."/>
            <person name="Riba-Grognuz O."/>
            <person name="Corona M."/>
            <person name="Nygaard S."/>
            <person name="Hunt B.G."/>
            <person name="Ingram K.K."/>
            <person name="Falquet L."/>
            <person name="Nipitwattanaphon M."/>
            <person name="Gotzek D."/>
            <person name="Dijkstra M.B."/>
            <person name="Oettler J."/>
            <person name="Comtesse F."/>
            <person name="Shih C.J."/>
            <person name="Wu W.J."/>
            <person name="Yang C.C."/>
            <person name="Thomas J."/>
            <person name="Beaudoing E."/>
            <person name="Pradervand S."/>
            <person name="Flegel V."/>
            <person name="Cook E.D."/>
            <person name="Fabbretti R."/>
            <person name="Stockinger H."/>
            <person name="Long L."/>
            <person name="Farmerie W.G."/>
            <person name="Oakey J."/>
            <person name="Boomsma J.J."/>
            <person name="Pamilo P."/>
            <person name="Yi S.V."/>
            <person name="Heinze J."/>
            <person name="Goodisman M.A."/>
            <person name="Farinelli L."/>
            <person name="Harshman K."/>
            <person name="Hulo N."/>
            <person name="Cerutti L."/>
            <person name="Xenarios I."/>
            <person name="Shoemaker D."/>
            <person name="Keller L."/>
        </authorList>
    </citation>
    <scope>NUCLEOTIDE SEQUENCE [LARGE SCALE GENOMIC DNA]</scope>
</reference>
<evidence type="ECO:0000313" key="1">
    <source>
        <dbReference type="EMBL" id="EFZ09784.1"/>
    </source>
</evidence>
<organism>
    <name type="scientific">Solenopsis invicta</name>
    <name type="common">Red imported fire ant</name>
    <name type="synonym">Solenopsis wagneri</name>
    <dbReference type="NCBI Taxonomy" id="13686"/>
    <lineage>
        <taxon>Eukaryota</taxon>
        <taxon>Metazoa</taxon>
        <taxon>Ecdysozoa</taxon>
        <taxon>Arthropoda</taxon>
        <taxon>Hexapoda</taxon>
        <taxon>Insecta</taxon>
        <taxon>Pterygota</taxon>
        <taxon>Neoptera</taxon>
        <taxon>Endopterygota</taxon>
        <taxon>Hymenoptera</taxon>
        <taxon>Apocrita</taxon>
        <taxon>Aculeata</taxon>
        <taxon>Formicoidea</taxon>
        <taxon>Formicidae</taxon>
        <taxon>Myrmicinae</taxon>
        <taxon>Solenopsis</taxon>
    </lineage>
</organism>
<gene>
    <name evidence="1" type="ORF">SINV_01160</name>
</gene>
<dbReference type="HOGENOM" id="CLU_1888381_0_0_1"/>